<organism evidence="9 10">
    <name type="scientific">Lachancea thermotolerans (strain ATCC 56472 / CBS 6340 / NRRL Y-8284)</name>
    <name type="common">Yeast</name>
    <name type="synonym">Kluyveromyces thermotolerans</name>
    <dbReference type="NCBI Taxonomy" id="559295"/>
    <lineage>
        <taxon>Eukaryota</taxon>
        <taxon>Fungi</taxon>
        <taxon>Dikarya</taxon>
        <taxon>Ascomycota</taxon>
        <taxon>Saccharomycotina</taxon>
        <taxon>Saccharomycetes</taxon>
        <taxon>Saccharomycetales</taxon>
        <taxon>Saccharomycetaceae</taxon>
        <taxon>Lachancea</taxon>
    </lineage>
</organism>
<dbReference type="OrthoDB" id="329139at2759"/>
<evidence type="ECO:0000256" key="5">
    <source>
        <dbReference type="ARBA" id="ARBA00022694"/>
    </source>
</evidence>
<evidence type="ECO:0000256" key="1">
    <source>
        <dbReference type="ARBA" id="ARBA00004123"/>
    </source>
</evidence>
<evidence type="ECO:0000256" key="3">
    <source>
        <dbReference type="ARBA" id="ARBA00015316"/>
    </source>
</evidence>
<dbReference type="FunCoup" id="C5DM08">
    <property type="interactions" value="526"/>
</dbReference>
<evidence type="ECO:0000256" key="2">
    <source>
        <dbReference type="ARBA" id="ARBA00005546"/>
    </source>
</evidence>
<evidence type="ECO:0000313" key="10">
    <source>
        <dbReference type="Proteomes" id="UP000002036"/>
    </source>
</evidence>
<evidence type="ECO:0000256" key="7">
    <source>
        <dbReference type="ARBA" id="ARBA00025043"/>
    </source>
</evidence>
<dbReference type="AlphaFoldDB" id="C5DM08"/>
<dbReference type="RefSeq" id="XP_002555256.1">
    <property type="nucleotide sequence ID" value="XM_002555210.1"/>
</dbReference>
<dbReference type="STRING" id="559295.C5DM08"/>
<proteinExistence type="inferred from homology"/>
<reference evidence="9 10" key="1">
    <citation type="journal article" date="2009" name="Genome Res.">
        <title>Comparative genomics of protoploid Saccharomycetaceae.</title>
        <authorList>
            <consortium name="The Genolevures Consortium"/>
            <person name="Souciet J.-L."/>
            <person name="Dujon B."/>
            <person name="Gaillardin C."/>
            <person name="Johnston M."/>
            <person name="Baret P.V."/>
            <person name="Cliften P."/>
            <person name="Sherman D.J."/>
            <person name="Weissenbach J."/>
            <person name="Westhof E."/>
            <person name="Wincker P."/>
            <person name="Jubin C."/>
            <person name="Poulain J."/>
            <person name="Barbe V."/>
            <person name="Segurens B."/>
            <person name="Artiguenave F."/>
            <person name="Anthouard V."/>
            <person name="Vacherie B."/>
            <person name="Val M.-E."/>
            <person name="Fulton R.S."/>
            <person name="Minx P."/>
            <person name="Wilson R."/>
            <person name="Durrens P."/>
            <person name="Jean G."/>
            <person name="Marck C."/>
            <person name="Martin T."/>
            <person name="Nikolski M."/>
            <person name="Rolland T."/>
            <person name="Seret M.-L."/>
            <person name="Casaregola S."/>
            <person name="Despons L."/>
            <person name="Fairhead C."/>
            <person name="Fischer G."/>
            <person name="Lafontaine I."/>
            <person name="Leh V."/>
            <person name="Lemaire M."/>
            <person name="de Montigny J."/>
            <person name="Neuveglise C."/>
            <person name="Thierry A."/>
            <person name="Blanc-Lenfle I."/>
            <person name="Bleykasten C."/>
            <person name="Diffels J."/>
            <person name="Fritsch E."/>
            <person name="Frangeul L."/>
            <person name="Goeffon A."/>
            <person name="Jauniaux N."/>
            <person name="Kachouri-Lafond R."/>
            <person name="Payen C."/>
            <person name="Potier S."/>
            <person name="Pribylova L."/>
            <person name="Ozanne C."/>
            <person name="Richard G.-F."/>
            <person name="Sacerdot C."/>
            <person name="Straub M.-L."/>
            <person name="Talla E."/>
        </authorList>
    </citation>
    <scope>NUCLEOTIDE SEQUENCE [LARGE SCALE GENOMIC DNA]</scope>
    <source>
        <strain evidence="10">ATCC 56472 / CBS 6340 / NRRL Y-8284</strain>
    </source>
</reference>
<comment type="subcellular location">
    <subcellularLocation>
        <location evidence="1">Nucleus</location>
    </subcellularLocation>
</comment>
<protein>
    <recommendedName>
        <fullName evidence="4">EKC/KEOPS complex subunit CGI121</fullName>
    </recommendedName>
    <alternativeName>
        <fullName evidence="3">EKC/KEOPS complex subunit cgi121</fullName>
    </alternativeName>
</protein>
<dbReference type="GO" id="GO:0005634">
    <property type="term" value="C:nucleus"/>
    <property type="evidence" value="ECO:0007669"/>
    <property type="project" value="UniProtKB-SubCell"/>
</dbReference>
<comment type="similarity">
    <text evidence="2 8">Belongs to the CGI121/TPRKB family.</text>
</comment>
<dbReference type="OMA" id="IVCRMST"/>
<dbReference type="Pfam" id="PF08617">
    <property type="entry name" value="CGI-121"/>
    <property type="match status" value="1"/>
</dbReference>
<dbReference type="GO" id="GO:0002949">
    <property type="term" value="P:tRNA threonylcarbamoyladenosine modification"/>
    <property type="evidence" value="ECO:0007669"/>
    <property type="project" value="TreeGrafter"/>
</dbReference>
<dbReference type="InParanoid" id="C5DM08"/>
<dbReference type="KEGG" id="lth:KLTH0G05016g"/>
<dbReference type="NCBIfam" id="NF011465">
    <property type="entry name" value="PRK14886.1-1"/>
    <property type="match status" value="1"/>
</dbReference>
<dbReference type="Gene3D" id="3.30.2380.10">
    <property type="entry name" value="CGI121/TPRKB"/>
    <property type="match status" value="1"/>
</dbReference>
<dbReference type="GO" id="GO:0000408">
    <property type="term" value="C:EKC/KEOPS complex"/>
    <property type="evidence" value="ECO:0007669"/>
    <property type="project" value="TreeGrafter"/>
</dbReference>
<dbReference type="SUPFAM" id="SSF143870">
    <property type="entry name" value="PF0523-like"/>
    <property type="match status" value="1"/>
</dbReference>
<gene>
    <name evidence="9" type="ordered locus">KLTH0G05016g</name>
</gene>
<dbReference type="EMBL" id="CU928171">
    <property type="protein sequence ID" value="CAR24819.1"/>
    <property type="molecule type" value="Genomic_DNA"/>
</dbReference>
<dbReference type="PANTHER" id="PTHR15840">
    <property type="entry name" value="CGI-121 FAMILY MEMBER"/>
    <property type="match status" value="1"/>
</dbReference>
<comment type="function">
    <text evidence="7">Component of the EKC/KEOPS complex that is required for the formation of a threonylcarbamoyl group on adenosine at position 37 (t(6)A37) in tRNAs that read codons beginning with adenine. The complex is probably involved in the transfer of the threonylcarbamoyl moiety of threonylcarbamoyl-AMP (TC-AMP) to the N6 group of A37. CGI121 acts as an allosteric effector that regulates the t(6)A activity of the complex. The EKC/KEOPS complex also promotes both telomere uncapping and telomere elongation. The complex is required for efficient recruitment of transcriptional coactivators. CGI121 is not required for tRNA modification.</text>
</comment>
<evidence type="ECO:0000256" key="8">
    <source>
        <dbReference type="RuleBase" id="RU004398"/>
    </source>
</evidence>
<evidence type="ECO:0000256" key="4">
    <source>
        <dbReference type="ARBA" id="ARBA00016009"/>
    </source>
</evidence>
<dbReference type="HOGENOM" id="CLU_065847_1_1_1"/>
<dbReference type="PANTHER" id="PTHR15840:SF10">
    <property type="entry name" value="EKC_KEOPS COMPLEX SUBUNIT TPRKB"/>
    <property type="match status" value="1"/>
</dbReference>
<keyword evidence="10" id="KW-1185">Reference proteome</keyword>
<dbReference type="GO" id="GO:0005829">
    <property type="term" value="C:cytosol"/>
    <property type="evidence" value="ECO:0007669"/>
    <property type="project" value="TreeGrafter"/>
</dbReference>
<dbReference type="GeneID" id="8293522"/>
<keyword evidence="5" id="KW-0819">tRNA processing</keyword>
<dbReference type="InterPro" id="IPR013926">
    <property type="entry name" value="CGI121/TPRKB"/>
</dbReference>
<name>C5DM08_LACTC</name>
<keyword evidence="6 8" id="KW-0539">Nucleus</keyword>
<dbReference type="eggNOG" id="KOG4066">
    <property type="taxonomic scope" value="Eukaryota"/>
</dbReference>
<accession>C5DM08</accession>
<dbReference type="InterPro" id="IPR036504">
    <property type="entry name" value="CGI121/TPRKB_sf"/>
</dbReference>
<dbReference type="Proteomes" id="UP000002036">
    <property type="component" value="Chromosome G"/>
</dbReference>
<sequence>MPYESIPQFDTRGVCVSLFRDVKNIEELRSKVGTMPFAVIDASCVCCREQLFSAVYKALIEWKYNRLRTKALHSECILSLSPTSNIGEAFRRFGIKEGTRNIICLAVVGKNETQTSELFDVVDGEEVELSDENLGSMFDLEMIKKVCWPLKVFQ</sequence>
<evidence type="ECO:0000256" key="6">
    <source>
        <dbReference type="ARBA" id="ARBA00023242"/>
    </source>
</evidence>
<evidence type="ECO:0000313" key="9">
    <source>
        <dbReference type="EMBL" id="CAR24819.1"/>
    </source>
</evidence>